<accession>A0AA37RVI6</accession>
<evidence type="ECO:0000256" key="1">
    <source>
        <dbReference type="ARBA" id="ARBA00023186"/>
    </source>
</evidence>
<comment type="caution">
    <text evidence="2">The sequence shown here is derived from an EMBL/GenBank/DDBJ whole genome shotgun (WGS) entry which is preliminary data.</text>
</comment>
<evidence type="ECO:0000313" key="3">
    <source>
        <dbReference type="Proteomes" id="UP001161422"/>
    </source>
</evidence>
<dbReference type="InterPro" id="IPR020945">
    <property type="entry name" value="DMSO/NO3_reduct_chaperone"/>
</dbReference>
<keyword evidence="3" id="KW-1185">Reference proteome</keyword>
<evidence type="ECO:0000313" key="2">
    <source>
        <dbReference type="EMBL" id="GLP95687.1"/>
    </source>
</evidence>
<dbReference type="AlphaFoldDB" id="A0AA37RVI6"/>
<dbReference type="PANTHER" id="PTHR34227">
    <property type="entry name" value="CHAPERONE PROTEIN YCDY"/>
    <property type="match status" value="1"/>
</dbReference>
<dbReference type="InterPro" id="IPR036411">
    <property type="entry name" value="TorD-like_sf"/>
</dbReference>
<dbReference type="PANTHER" id="PTHR34227:SF13">
    <property type="entry name" value="TAT PROOFREADING CHAPERONE DMSD-RELATED"/>
    <property type="match status" value="1"/>
</dbReference>
<organism evidence="2 3">
    <name type="scientific">Paraferrimonas sedimenticola</name>
    <dbReference type="NCBI Taxonomy" id="375674"/>
    <lineage>
        <taxon>Bacteria</taxon>
        <taxon>Pseudomonadati</taxon>
        <taxon>Pseudomonadota</taxon>
        <taxon>Gammaproteobacteria</taxon>
        <taxon>Alteromonadales</taxon>
        <taxon>Ferrimonadaceae</taxon>
        <taxon>Paraferrimonas</taxon>
    </lineage>
</organism>
<name>A0AA37RVI6_9GAMM</name>
<dbReference type="Pfam" id="PF02613">
    <property type="entry name" value="Nitrate_red_del"/>
    <property type="match status" value="1"/>
</dbReference>
<dbReference type="Gene3D" id="1.10.3480.10">
    <property type="entry name" value="TorD-like"/>
    <property type="match status" value="1"/>
</dbReference>
<reference evidence="2" key="1">
    <citation type="journal article" date="2014" name="Int. J. Syst. Evol. Microbiol.">
        <title>Complete genome sequence of Corynebacterium casei LMG S-19264T (=DSM 44701T), isolated from a smear-ripened cheese.</title>
        <authorList>
            <consortium name="US DOE Joint Genome Institute (JGI-PGF)"/>
            <person name="Walter F."/>
            <person name="Albersmeier A."/>
            <person name="Kalinowski J."/>
            <person name="Ruckert C."/>
        </authorList>
    </citation>
    <scope>NUCLEOTIDE SEQUENCE</scope>
    <source>
        <strain evidence="2">NBRC 101628</strain>
    </source>
</reference>
<dbReference type="InterPro" id="IPR050289">
    <property type="entry name" value="TorD/DmsD_chaperones"/>
</dbReference>
<sequence length="198" mass="22750">MSLPNTLLAQSLNTLAIPYRFGPNTQAYAAVAEFFAEPEWPQYWIDSSAWSESLPQLKTDLSEMNALSEHDWREFFGVEQSLPVPLWASVYLDHEGLLNSESTSNMEAFLTRFGIEVDTGEREPVDHLGIQLMVMASLAQQQRLDVLQAFYREHVAIWVDKYFAACESFHREQELPEVIRAWLLLTQLSLDSLRAQRP</sequence>
<dbReference type="Proteomes" id="UP001161422">
    <property type="component" value="Unassembled WGS sequence"/>
</dbReference>
<keyword evidence="1" id="KW-0143">Chaperone</keyword>
<protein>
    <recommendedName>
        <fullName evidence="4">Chaperone TorD involved in molybdoenzyme TorA maturation</fullName>
    </recommendedName>
</protein>
<dbReference type="RefSeq" id="WP_095505676.1">
    <property type="nucleotide sequence ID" value="NZ_BSNC01000003.1"/>
</dbReference>
<proteinExistence type="predicted"/>
<dbReference type="EMBL" id="BSNC01000003">
    <property type="protein sequence ID" value="GLP95687.1"/>
    <property type="molecule type" value="Genomic_DNA"/>
</dbReference>
<dbReference type="SUPFAM" id="SSF89155">
    <property type="entry name" value="TorD-like"/>
    <property type="match status" value="1"/>
</dbReference>
<reference evidence="2" key="2">
    <citation type="submission" date="2023-01" db="EMBL/GenBank/DDBJ databases">
        <title>Draft genome sequence of Paraferrimonas sedimenticola strain NBRC 101628.</title>
        <authorList>
            <person name="Sun Q."/>
            <person name="Mori K."/>
        </authorList>
    </citation>
    <scope>NUCLEOTIDE SEQUENCE</scope>
    <source>
        <strain evidence="2">NBRC 101628</strain>
    </source>
</reference>
<gene>
    <name evidence="2" type="ORF">GCM10007895_09930</name>
</gene>
<evidence type="ECO:0008006" key="4">
    <source>
        <dbReference type="Google" id="ProtNLM"/>
    </source>
</evidence>